<keyword evidence="8" id="KW-0963">Cytoplasm</keyword>
<organism evidence="11 12">
    <name type="scientific">Candidatus Zambryskibacteria bacterium RIFOXYC1_FULL_39_10</name>
    <dbReference type="NCBI Taxonomy" id="1802779"/>
    <lineage>
        <taxon>Bacteria</taxon>
        <taxon>Candidatus Zambryskiibacteriota</taxon>
    </lineage>
</organism>
<evidence type="ECO:0000256" key="5">
    <source>
        <dbReference type="ARBA" id="ARBA00022917"/>
    </source>
</evidence>
<gene>
    <name evidence="8" type="primary">hisS</name>
    <name evidence="11" type="ORF">A2431_00760</name>
</gene>
<dbReference type="HAMAP" id="MF_00127">
    <property type="entry name" value="His_tRNA_synth"/>
    <property type="match status" value="1"/>
</dbReference>
<evidence type="ECO:0000313" key="11">
    <source>
        <dbReference type="EMBL" id="OHB15783.1"/>
    </source>
</evidence>
<comment type="subunit">
    <text evidence="8">Homodimer.</text>
</comment>
<evidence type="ECO:0000256" key="4">
    <source>
        <dbReference type="ARBA" id="ARBA00022840"/>
    </source>
</evidence>
<dbReference type="GO" id="GO:0004821">
    <property type="term" value="F:histidine-tRNA ligase activity"/>
    <property type="evidence" value="ECO:0007669"/>
    <property type="project" value="UniProtKB-UniRule"/>
</dbReference>
<feature type="binding site" evidence="9">
    <location>
        <position position="131"/>
    </location>
    <ligand>
        <name>L-histidine</name>
        <dbReference type="ChEBI" id="CHEBI:57595"/>
    </ligand>
</feature>
<evidence type="ECO:0000256" key="3">
    <source>
        <dbReference type="ARBA" id="ARBA00022741"/>
    </source>
</evidence>
<dbReference type="InterPro" id="IPR006195">
    <property type="entry name" value="aa-tRNA-synth_II"/>
</dbReference>
<dbReference type="CDD" id="cd00859">
    <property type="entry name" value="HisRS_anticodon"/>
    <property type="match status" value="1"/>
</dbReference>
<feature type="binding site" evidence="9">
    <location>
        <position position="117"/>
    </location>
    <ligand>
        <name>L-histidine</name>
        <dbReference type="ChEBI" id="CHEBI:57595"/>
    </ligand>
</feature>
<keyword evidence="6 8" id="KW-0030">Aminoacyl-tRNA synthetase</keyword>
<feature type="binding site" evidence="9">
    <location>
        <begin position="274"/>
        <end position="275"/>
    </location>
    <ligand>
        <name>L-histidine</name>
        <dbReference type="ChEBI" id="CHEBI:57595"/>
    </ligand>
</feature>
<dbReference type="Proteomes" id="UP000177697">
    <property type="component" value="Unassembled WGS sequence"/>
</dbReference>
<proteinExistence type="inferred from homology"/>
<dbReference type="EMBL" id="MHWW01000005">
    <property type="protein sequence ID" value="OHB15783.1"/>
    <property type="molecule type" value="Genomic_DNA"/>
</dbReference>
<dbReference type="GO" id="GO:0005737">
    <property type="term" value="C:cytoplasm"/>
    <property type="evidence" value="ECO:0007669"/>
    <property type="project" value="UniProtKB-SubCell"/>
</dbReference>
<dbReference type="AlphaFoldDB" id="A0A1G2V2C4"/>
<dbReference type="InterPro" id="IPR004516">
    <property type="entry name" value="HisRS/HisZ"/>
</dbReference>
<keyword evidence="2 8" id="KW-0436">Ligase</keyword>
<sequence>MLGLGDKKISTESYKGVRDFYPQDQVVQDYIFGVMSSVARAWGYDEYGASVLEPLQLYQSKTSEEIIRDQIYHFKDRGDRDVALRPEMTPTVARMIAGKIQDLPAPIRWYSIPNLFRYEKPQRGRLREHWQLNVDMFGVPSLLAEIEVISIAYDIMKKFGADQKDFMIKINSRPLLDDIFKKIEIDQDKRQFVYRLIDKKEKMPTDEFRHALIALIGQKKAETLLEDLYFGEGLLTMMHESETAKALNKTIDTLRSRGVSNLVFDPTLTRGFDYYTGIVFEVFDINKENPRSLFGGGRYDDLVGAFTSQKVPAFGFGMGDVTTRDFLMTHNLLPKIDSTTDIYICVAPETDMEEVYKLAQNLRDKRVNVAIDISGKKLADQLKSLDKRHIPFVVTIGTEEIKNQKFTIRNTETRDEKSGNIDELVSYFKNI</sequence>
<dbReference type="InterPro" id="IPR033656">
    <property type="entry name" value="HisRS_anticodon"/>
</dbReference>
<comment type="caution">
    <text evidence="11">The sequence shown here is derived from an EMBL/GenBank/DDBJ whole genome shotgun (WGS) entry which is preliminary data.</text>
</comment>
<evidence type="ECO:0000256" key="8">
    <source>
        <dbReference type="HAMAP-Rule" id="MF_00127"/>
    </source>
</evidence>
<dbReference type="SUPFAM" id="SSF55681">
    <property type="entry name" value="Class II aaRS and biotin synthetases"/>
    <property type="match status" value="1"/>
</dbReference>
<evidence type="ECO:0000256" key="2">
    <source>
        <dbReference type="ARBA" id="ARBA00022598"/>
    </source>
</evidence>
<dbReference type="SUPFAM" id="SSF52954">
    <property type="entry name" value="Class II aaRS ABD-related"/>
    <property type="match status" value="1"/>
</dbReference>
<dbReference type="GO" id="GO:0005524">
    <property type="term" value="F:ATP binding"/>
    <property type="evidence" value="ECO:0007669"/>
    <property type="project" value="UniProtKB-UniRule"/>
</dbReference>
<dbReference type="GO" id="GO:0006427">
    <property type="term" value="P:histidyl-tRNA aminoacylation"/>
    <property type="evidence" value="ECO:0007669"/>
    <property type="project" value="UniProtKB-UniRule"/>
</dbReference>
<dbReference type="InterPro" id="IPR036621">
    <property type="entry name" value="Anticodon-bd_dom_sf"/>
</dbReference>
<dbReference type="InterPro" id="IPR041715">
    <property type="entry name" value="HisRS-like_core"/>
</dbReference>
<evidence type="ECO:0000259" key="10">
    <source>
        <dbReference type="PROSITE" id="PS50862"/>
    </source>
</evidence>
<evidence type="ECO:0000256" key="9">
    <source>
        <dbReference type="PIRSR" id="PIRSR001549-1"/>
    </source>
</evidence>
<dbReference type="NCBIfam" id="TIGR00442">
    <property type="entry name" value="hisS"/>
    <property type="match status" value="1"/>
</dbReference>
<dbReference type="EC" id="6.1.1.21" evidence="8"/>
<dbReference type="PIRSF" id="PIRSF001549">
    <property type="entry name" value="His-tRNA_synth"/>
    <property type="match status" value="1"/>
</dbReference>
<evidence type="ECO:0000313" key="12">
    <source>
        <dbReference type="Proteomes" id="UP000177697"/>
    </source>
</evidence>
<protein>
    <recommendedName>
        <fullName evidence="8">Histidine--tRNA ligase</fullName>
        <ecNumber evidence="8">6.1.1.21</ecNumber>
    </recommendedName>
    <alternativeName>
        <fullName evidence="8">Histidyl-tRNA synthetase</fullName>
        <shortName evidence="8">HisRS</shortName>
    </alternativeName>
</protein>
<evidence type="ECO:0000256" key="6">
    <source>
        <dbReference type="ARBA" id="ARBA00023146"/>
    </source>
</evidence>
<dbReference type="PANTHER" id="PTHR43707:SF1">
    <property type="entry name" value="HISTIDINE--TRNA LIGASE, MITOCHONDRIAL-RELATED"/>
    <property type="match status" value="1"/>
</dbReference>
<feature type="binding site" evidence="9">
    <location>
        <position position="135"/>
    </location>
    <ligand>
        <name>L-histidine</name>
        <dbReference type="ChEBI" id="CHEBI:57595"/>
    </ligand>
</feature>
<feature type="domain" description="Aminoacyl-transfer RNA synthetases class-II family profile" evidence="10">
    <location>
        <begin position="39"/>
        <end position="334"/>
    </location>
</feature>
<reference evidence="11 12" key="1">
    <citation type="journal article" date="2016" name="Nat. Commun.">
        <title>Thousands of microbial genomes shed light on interconnected biogeochemical processes in an aquifer system.</title>
        <authorList>
            <person name="Anantharaman K."/>
            <person name="Brown C.T."/>
            <person name="Hug L.A."/>
            <person name="Sharon I."/>
            <person name="Castelle C.J."/>
            <person name="Probst A.J."/>
            <person name="Thomas B.C."/>
            <person name="Singh A."/>
            <person name="Wilkins M.J."/>
            <person name="Karaoz U."/>
            <person name="Brodie E.L."/>
            <person name="Williams K.H."/>
            <person name="Hubbard S.S."/>
            <person name="Banfield J.F."/>
        </authorList>
    </citation>
    <scope>NUCLEOTIDE SEQUENCE [LARGE SCALE GENOMIC DNA]</scope>
</reference>
<keyword evidence="5 8" id="KW-0648">Protein biosynthesis</keyword>
<dbReference type="Pfam" id="PF13393">
    <property type="entry name" value="tRNA-synt_His"/>
    <property type="match status" value="1"/>
</dbReference>
<dbReference type="CDD" id="cd00773">
    <property type="entry name" value="HisRS-like_core"/>
    <property type="match status" value="1"/>
</dbReference>
<dbReference type="PROSITE" id="PS50862">
    <property type="entry name" value="AA_TRNA_LIGASE_II"/>
    <property type="match status" value="1"/>
</dbReference>
<name>A0A1G2V2C4_9BACT</name>
<dbReference type="Gene3D" id="3.40.50.800">
    <property type="entry name" value="Anticodon-binding domain"/>
    <property type="match status" value="1"/>
</dbReference>
<keyword evidence="4 8" id="KW-0067">ATP-binding</keyword>
<evidence type="ECO:0000256" key="1">
    <source>
        <dbReference type="ARBA" id="ARBA00008226"/>
    </source>
</evidence>
<dbReference type="PANTHER" id="PTHR43707">
    <property type="entry name" value="HISTIDYL-TRNA SYNTHETASE"/>
    <property type="match status" value="1"/>
</dbReference>
<evidence type="ECO:0000256" key="7">
    <source>
        <dbReference type="ARBA" id="ARBA00047639"/>
    </source>
</evidence>
<dbReference type="InterPro" id="IPR045864">
    <property type="entry name" value="aa-tRNA-synth_II/BPL/LPL"/>
</dbReference>
<keyword evidence="3 8" id="KW-0547">Nucleotide-binding</keyword>
<dbReference type="InterPro" id="IPR004154">
    <property type="entry name" value="Anticodon-bd"/>
</dbReference>
<feature type="binding site" evidence="9">
    <location>
        <position position="270"/>
    </location>
    <ligand>
        <name>L-histidine</name>
        <dbReference type="ChEBI" id="CHEBI:57595"/>
    </ligand>
</feature>
<comment type="similarity">
    <text evidence="1 8">Belongs to the class-II aminoacyl-tRNA synthetase family.</text>
</comment>
<dbReference type="InterPro" id="IPR015807">
    <property type="entry name" value="His-tRNA-ligase"/>
</dbReference>
<comment type="subcellular location">
    <subcellularLocation>
        <location evidence="8">Cytoplasm</location>
    </subcellularLocation>
</comment>
<dbReference type="Pfam" id="PF03129">
    <property type="entry name" value="HGTP_anticodon"/>
    <property type="match status" value="1"/>
</dbReference>
<feature type="binding site" evidence="9">
    <location>
        <begin position="87"/>
        <end position="89"/>
    </location>
    <ligand>
        <name>L-histidine</name>
        <dbReference type="ChEBI" id="CHEBI:57595"/>
    </ligand>
</feature>
<dbReference type="Gene3D" id="3.30.930.10">
    <property type="entry name" value="Bira Bifunctional Protein, Domain 2"/>
    <property type="match status" value="1"/>
</dbReference>
<accession>A0A1G2V2C4</accession>
<comment type="catalytic activity">
    <reaction evidence="7 8">
        <text>tRNA(His) + L-histidine + ATP = L-histidyl-tRNA(His) + AMP + diphosphate + H(+)</text>
        <dbReference type="Rhea" id="RHEA:17313"/>
        <dbReference type="Rhea" id="RHEA-COMP:9665"/>
        <dbReference type="Rhea" id="RHEA-COMP:9689"/>
        <dbReference type="ChEBI" id="CHEBI:15378"/>
        <dbReference type="ChEBI" id="CHEBI:30616"/>
        <dbReference type="ChEBI" id="CHEBI:33019"/>
        <dbReference type="ChEBI" id="CHEBI:57595"/>
        <dbReference type="ChEBI" id="CHEBI:78442"/>
        <dbReference type="ChEBI" id="CHEBI:78527"/>
        <dbReference type="ChEBI" id="CHEBI:456215"/>
        <dbReference type="EC" id="6.1.1.21"/>
    </reaction>
</comment>